<dbReference type="PANTHER" id="PTHR38849:SF1">
    <property type="entry name" value="SMALL SECRETED PROTEIN"/>
    <property type="match status" value="1"/>
</dbReference>
<organism evidence="2 3">
    <name type="scientific">Puccinia sorghi</name>
    <dbReference type="NCBI Taxonomy" id="27349"/>
    <lineage>
        <taxon>Eukaryota</taxon>
        <taxon>Fungi</taxon>
        <taxon>Dikarya</taxon>
        <taxon>Basidiomycota</taxon>
        <taxon>Pucciniomycotina</taxon>
        <taxon>Pucciniomycetes</taxon>
        <taxon>Pucciniales</taxon>
        <taxon>Pucciniaceae</taxon>
        <taxon>Puccinia</taxon>
    </lineage>
</organism>
<name>A0A0L6VFP9_9BASI</name>
<keyword evidence="1" id="KW-0732">Signal</keyword>
<evidence type="ECO:0000313" key="3">
    <source>
        <dbReference type="Proteomes" id="UP000037035"/>
    </source>
</evidence>
<accession>A0A0L6VFP9</accession>
<gene>
    <name evidence="2" type="ORF">VP01_1833g4</name>
</gene>
<sequence>MLSSMSLFVTIVWFCQLTASSSIIHTVSSEATTHKLTKRARLILQSYTKFQISDGISGDCASSAETVFLRPYGLTQATLAAPNPIRVPIDQTDLQVCNQMARLAVDAESSFTQAINKVGGTNTVIGKELQNGKVCNKVLKQTGQVLCLQVSLVWFYISQYSFNSVIKISDISQDLVAKGQKQRSFLGL</sequence>
<protein>
    <submittedName>
        <fullName evidence="2">Uncharacterized protein</fullName>
    </submittedName>
</protein>
<dbReference type="VEuPathDB" id="FungiDB:VP01_1833g4"/>
<keyword evidence="3" id="KW-1185">Reference proteome</keyword>
<dbReference type="OrthoDB" id="2498675at2759"/>
<dbReference type="EMBL" id="LAVV01006652">
    <property type="protein sequence ID" value="KNZ58920.1"/>
    <property type="molecule type" value="Genomic_DNA"/>
</dbReference>
<proteinExistence type="predicted"/>
<feature type="signal peptide" evidence="1">
    <location>
        <begin position="1"/>
        <end position="20"/>
    </location>
</feature>
<dbReference type="PANTHER" id="PTHR38849">
    <property type="entry name" value="SMALL SECRETED PROTEIN"/>
    <property type="match status" value="1"/>
</dbReference>
<reference evidence="2 3" key="1">
    <citation type="submission" date="2015-08" db="EMBL/GenBank/DDBJ databases">
        <title>Next Generation Sequencing and Analysis of the Genome of Puccinia sorghi L Schw, the Causal Agent of Maize Common Rust.</title>
        <authorList>
            <person name="Rochi L."/>
            <person name="Burguener G."/>
            <person name="Darino M."/>
            <person name="Turjanski A."/>
            <person name="Kreff E."/>
            <person name="Dieguez M.J."/>
            <person name="Sacco F."/>
        </authorList>
    </citation>
    <scope>NUCLEOTIDE SEQUENCE [LARGE SCALE GENOMIC DNA]</scope>
    <source>
        <strain evidence="2 3">RO10H11247</strain>
    </source>
</reference>
<comment type="caution">
    <text evidence="2">The sequence shown here is derived from an EMBL/GenBank/DDBJ whole genome shotgun (WGS) entry which is preliminary data.</text>
</comment>
<evidence type="ECO:0000256" key="1">
    <source>
        <dbReference type="SAM" id="SignalP"/>
    </source>
</evidence>
<feature type="chain" id="PRO_5005568326" evidence="1">
    <location>
        <begin position="21"/>
        <end position="188"/>
    </location>
</feature>
<dbReference type="AlphaFoldDB" id="A0A0L6VFP9"/>
<evidence type="ECO:0000313" key="2">
    <source>
        <dbReference type="EMBL" id="KNZ58920.1"/>
    </source>
</evidence>
<dbReference type="Proteomes" id="UP000037035">
    <property type="component" value="Unassembled WGS sequence"/>
</dbReference>